<evidence type="ECO:0000313" key="5">
    <source>
        <dbReference type="WBParaSite" id="ASIM_0000224401-mRNA-1"/>
    </source>
</evidence>
<accession>A0A0M3J3Y1</accession>
<gene>
    <name evidence="3" type="ORF">ASIM_LOCUS2113</name>
</gene>
<reference evidence="5" key="1">
    <citation type="submission" date="2017-02" db="UniProtKB">
        <authorList>
            <consortium name="WormBaseParasite"/>
        </authorList>
    </citation>
    <scope>IDENTIFICATION</scope>
</reference>
<evidence type="ECO:0000313" key="4">
    <source>
        <dbReference type="Proteomes" id="UP000267096"/>
    </source>
</evidence>
<keyword evidence="4" id="KW-1185">Reference proteome</keyword>
<dbReference type="PANTHER" id="PTHR16263:SF4">
    <property type="entry name" value="TETRATRICOPEPTIDE REPEAT PROTEIN 38"/>
    <property type="match status" value="1"/>
</dbReference>
<keyword evidence="1" id="KW-0677">Repeat</keyword>
<reference evidence="3 4" key="2">
    <citation type="submission" date="2018-11" db="EMBL/GenBank/DDBJ databases">
        <authorList>
            <consortium name="Pathogen Informatics"/>
        </authorList>
    </citation>
    <scope>NUCLEOTIDE SEQUENCE [LARGE SCALE GENOMIC DNA]</scope>
</reference>
<keyword evidence="2" id="KW-0802">TPR repeat</keyword>
<proteinExistence type="predicted"/>
<dbReference type="WBParaSite" id="ASIM_0000224401-mRNA-1">
    <property type="protein sequence ID" value="ASIM_0000224401-mRNA-1"/>
    <property type="gene ID" value="ASIM_0000224401"/>
</dbReference>
<dbReference type="InterPro" id="IPR033891">
    <property type="entry name" value="TTC38"/>
</dbReference>
<dbReference type="PANTHER" id="PTHR16263">
    <property type="entry name" value="TETRATRICOPEPTIDE REPEAT PROTEIN 38"/>
    <property type="match status" value="1"/>
</dbReference>
<sequence>MFHDRMPQLLAHGTIFSEIGKRSTSSGAMLDTVDAASLLFRLQMEGVQVEKRRWTALLPIIEAHIDVVIHATFHSDRQGDNHRVMRQVGDSVLEAISSYCKGDFKQVIQHLAPTRHKIFELGGSTAQRDVFAQLLIQSCLRSSDVNDRKLAR</sequence>
<organism evidence="5">
    <name type="scientific">Anisakis simplex</name>
    <name type="common">Herring worm</name>
    <dbReference type="NCBI Taxonomy" id="6269"/>
    <lineage>
        <taxon>Eukaryota</taxon>
        <taxon>Metazoa</taxon>
        <taxon>Ecdysozoa</taxon>
        <taxon>Nematoda</taxon>
        <taxon>Chromadorea</taxon>
        <taxon>Rhabditida</taxon>
        <taxon>Spirurina</taxon>
        <taxon>Ascaridomorpha</taxon>
        <taxon>Ascaridoidea</taxon>
        <taxon>Anisakidae</taxon>
        <taxon>Anisakis</taxon>
        <taxon>Anisakis simplex complex</taxon>
    </lineage>
</organism>
<dbReference type="Proteomes" id="UP000267096">
    <property type="component" value="Unassembled WGS sequence"/>
</dbReference>
<dbReference type="OrthoDB" id="1427555at2759"/>
<evidence type="ECO:0000256" key="1">
    <source>
        <dbReference type="ARBA" id="ARBA00022737"/>
    </source>
</evidence>
<dbReference type="AlphaFoldDB" id="A0A0M3J3Y1"/>
<evidence type="ECO:0000313" key="3">
    <source>
        <dbReference type="EMBL" id="VDK19642.1"/>
    </source>
</evidence>
<evidence type="ECO:0000256" key="2">
    <source>
        <dbReference type="ARBA" id="ARBA00022803"/>
    </source>
</evidence>
<protein>
    <submittedName>
        <fullName evidence="5">Tetratricopeptide repeat protein 38 (inferred by orthology to a human protein)</fullName>
    </submittedName>
</protein>
<name>A0A0M3J3Y1_ANISI</name>
<dbReference type="EMBL" id="UYRR01002664">
    <property type="protein sequence ID" value="VDK19642.1"/>
    <property type="molecule type" value="Genomic_DNA"/>
</dbReference>